<evidence type="ECO:0000256" key="3">
    <source>
        <dbReference type="ARBA" id="ARBA00022448"/>
    </source>
</evidence>
<feature type="transmembrane region" description="Helical" evidence="9">
    <location>
        <begin position="74"/>
        <end position="97"/>
    </location>
</feature>
<keyword evidence="4" id="KW-1003">Cell membrane</keyword>
<dbReference type="EMBL" id="JACJJC010000003">
    <property type="protein sequence ID" value="MBM6703451.1"/>
    <property type="molecule type" value="Genomic_DNA"/>
</dbReference>
<evidence type="ECO:0000256" key="5">
    <source>
        <dbReference type="ARBA" id="ARBA00022692"/>
    </source>
</evidence>
<keyword evidence="5 9" id="KW-0812">Transmembrane</keyword>
<accession>A0ABS2DQ35</accession>
<feature type="region of interest" description="Disordered" evidence="8">
    <location>
        <begin position="368"/>
        <end position="389"/>
    </location>
</feature>
<evidence type="ECO:0000256" key="2">
    <source>
        <dbReference type="ARBA" id="ARBA00009773"/>
    </source>
</evidence>
<comment type="similarity">
    <text evidence="2">Belongs to the autoinducer-2 exporter (AI-2E) (TC 2.A.86) family.</text>
</comment>
<keyword evidence="3" id="KW-0813">Transport</keyword>
<dbReference type="PROSITE" id="PS51257">
    <property type="entry name" value="PROKAR_LIPOPROTEIN"/>
    <property type="match status" value="1"/>
</dbReference>
<name>A0ABS2DQ35_9BURK</name>
<sequence length="389" mass="41449">MLLARDRLGLGLRERDGIDLIVRVLLMAIVAYGCYLIIQPFLTAILLAAVIAVATWPLFDKLRAWSGHRPTPAAFLMVGAIVVIFLIPMSFFLIAAAQKLPGFVSKVVQMVKDPQPVLETVRGIPYAGEWLYAELLQAIDPASFGQSIQKILEPLSSALVNMALNVSNGLMQLALVTFIVFFFYRDGAWFADRIRELLVRVSGGIASEICDILVNTTRSVVYGIIGTAICQGLVAGLGFWIAGVPGVLILSATVCLLSVVPIGPPLVWIPAAVWLFAQGSTGMAVFLVVWGTACISGVDNLVKPLLISRGSTLPLALIFLGVFGGVLAYGFLGLILGPLLLAIGLSLFQAWLKKPVIALAHRVEHQNNTSASAPEKSSDAPTPPSAPAA</sequence>
<feature type="transmembrane region" description="Helical" evidence="9">
    <location>
        <begin position="275"/>
        <end position="298"/>
    </location>
</feature>
<feature type="transmembrane region" description="Helical" evidence="9">
    <location>
        <begin position="220"/>
        <end position="240"/>
    </location>
</feature>
<dbReference type="PANTHER" id="PTHR21716">
    <property type="entry name" value="TRANSMEMBRANE PROTEIN"/>
    <property type="match status" value="1"/>
</dbReference>
<organism evidence="10 11">
    <name type="scientific">Sutterella massiliensis</name>
    <dbReference type="NCBI Taxonomy" id="1816689"/>
    <lineage>
        <taxon>Bacteria</taxon>
        <taxon>Pseudomonadati</taxon>
        <taxon>Pseudomonadota</taxon>
        <taxon>Betaproteobacteria</taxon>
        <taxon>Burkholderiales</taxon>
        <taxon>Sutterellaceae</taxon>
        <taxon>Sutterella</taxon>
    </lineage>
</organism>
<dbReference type="Pfam" id="PF01594">
    <property type="entry name" value="AI-2E_transport"/>
    <property type="match status" value="1"/>
</dbReference>
<protein>
    <submittedName>
        <fullName evidence="10">AI-2E family transporter</fullName>
    </submittedName>
</protein>
<keyword evidence="11" id="KW-1185">Reference proteome</keyword>
<feature type="transmembrane region" description="Helical" evidence="9">
    <location>
        <begin position="20"/>
        <end position="38"/>
    </location>
</feature>
<feature type="transmembrane region" description="Helical" evidence="9">
    <location>
        <begin position="44"/>
        <end position="62"/>
    </location>
</feature>
<feature type="transmembrane region" description="Helical" evidence="9">
    <location>
        <begin position="335"/>
        <end position="352"/>
    </location>
</feature>
<evidence type="ECO:0000256" key="4">
    <source>
        <dbReference type="ARBA" id="ARBA00022475"/>
    </source>
</evidence>
<evidence type="ECO:0000313" key="11">
    <source>
        <dbReference type="Proteomes" id="UP000715095"/>
    </source>
</evidence>
<dbReference type="Proteomes" id="UP000715095">
    <property type="component" value="Unassembled WGS sequence"/>
</dbReference>
<gene>
    <name evidence="10" type="ORF">H6A60_02935</name>
</gene>
<evidence type="ECO:0000256" key="7">
    <source>
        <dbReference type="ARBA" id="ARBA00023136"/>
    </source>
</evidence>
<evidence type="ECO:0000256" key="9">
    <source>
        <dbReference type="SAM" id="Phobius"/>
    </source>
</evidence>
<feature type="transmembrane region" description="Helical" evidence="9">
    <location>
        <begin position="310"/>
        <end position="329"/>
    </location>
</feature>
<dbReference type="InterPro" id="IPR002549">
    <property type="entry name" value="AI-2E-like"/>
</dbReference>
<comment type="caution">
    <text evidence="10">The sequence shown here is derived from an EMBL/GenBank/DDBJ whole genome shotgun (WGS) entry which is preliminary data.</text>
</comment>
<feature type="transmembrane region" description="Helical" evidence="9">
    <location>
        <begin position="162"/>
        <end position="185"/>
    </location>
</feature>
<evidence type="ECO:0000256" key="6">
    <source>
        <dbReference type="ARBA" id="ARBA00022989"/>
    </source>
</evidence>
<evidence type="ECO:0000256" key="1">
    <source>
        <dbReference type="ARBA" id="ARBA00004651"/>
    </source>
</evidence>
<proteinExistence type="inferred from homology"/>
<evidence type="ECO:0000256" key="8">
    <source>
        <dbReference type="SAM" id="MobiDB-lite"/>
    </source>
</evidence>
<keyword evidence="6 9" id="KW-1133">Transmembrane helix</keyword>
<evidence type="ECO:0000313" key="10">
    <source>
        <dbReference type="EMBL" id="MBM6703451.1"/>
    </source>
</evidence>
<dbReference type="PANTHER" id="PTHR21716:SF67">
    <property type="entry name" value="TRANSPORT PROTEIN YDIK-RELATED"/>
    <property type="match status" value="1"/>
</dbReference>
<comment type="subcellular location">
    <subcellularLocation>
        <location evidence="1">Cell membrane</location>
        <topology evidence="1">Multi-pass membrane protein</topology>
    </subcellularLocation>
</comment>
<feature type="transmembrane region" description="Helical" evidence="9">
    <location>
        <begin position="247"/>
        <end position="269"/>
    </location>
</feature>
<keyword evidence="7 9" id="KW-0472">Membrane</keyword>
<reference evidence="10 11" key="1">
    <citation type="journal article" date="2021" name="Sci. Rep.">
        <title>The distribution of antibiotic resistance genes in chicken gut microbiota commensals.</title>
        <authorList>
            <person name="Juricova H."/>
            <person name="Matiasovicova J."/>
            <person name="Kubasova T."/>
            <person name="Cejkova D."/>
            <person name="Rychlik I."/>
        </authorList>
    </citation>
    <scope>NUCLEOTIDE SEQUENCE [LARGE SCALE GENOMIC DNA]</scope>
    <source>
        <strain evidence="10 11">An829</strain>
    </source>
</reference>